<evidence type="ECO:0000259" key="5">
    <source>
        <dbReference type="Pfam" id="PF00535"/>
    </source>
</evidence>
<organism evidence="6">
    <name type="scientific">groundwater metagenome</name>
    <dbReference type="NCBI Taxonomy" id="717931"/>
    <lineage>
        <taxon>unclassified sequences</taxon>
        <taxon>metagenomes</taxon>
        <taxon>ecological metagenomes</taxon>
    </lineage>
</organism>
<dbReference type="Pfam" id="PF00535">
    <property type="entry name" value="Glycos_transf_2"/>
    <property type="match status" value="1"/>
</dbReference>
<proteinExistence type="inferred from homology"/>
<evidence type="ECO:0000256" key="2">
    <source>
        <dbReference type="ARBA" id="ARBA00022676"/>
    </source>
</evidence>
<keyword evidence="4" id="KW-0472">Membrane</keyword>
<evidence type="ECO:0000256" key="3">
    <source>
        <dbReference type="ARBA" id="ARBA00022679"/>
    </source>
</evidence>
<dbReference type="InterPro" id="IPR029044">
    <property type="entry name" value="Nucleotide-diphossugar_trans"/>
</dbReference>
<gene>
    <name evidence="6" type="ORF">MSIBF_A150007</name>
</gene>
<dbReference type="GO" id="GO:0016757">
    <property type="term" value="F:glycosyltransferase activity"/>
    <property type="evidence" value="ECO:0007669"/>
    <property type="project" value="UniProtKB-KW"/>
</dbReference>
<dbReference type="Gene3D" id="3.90.550.10">
    <property type="entry name" value="Spore Coat Polysaccharide Biosynthesis Protein SpsA, Chain A"/>
    <property type="match status" value="1"/>
</dbReference>
<protein>
    <recommendedName>
        <fullName evidence="5">Glycosyltransferase 2-like domain-containing protein</fullName>
    </recommendedName>
</protein>
<evidence type="ECO:0000313" key="6">
    <source>
        <dbReference type="EMBL" id="CEG11529.1"/>
    </source>
</evidence>
<feature type="domain" description="Glycosyltransferase 2-like" evidence="5">
    <location>
        <begin position="14"/>
        <end position="183"/>
    </location>
</feature>
<dbReference type="CDD" id="cd04186">
    <property type="entry name" value="GT_2_like_c"/>
    <property type="match status" value="1"/>
</dbReference>
<comment type="similarity">
    <text evidence="1">Belongs to the glycosyltransferase 2 family.</text>
</comment>
<dbReference type="AlphaFoldDB" id="A0A098E7N3"/>
<sequence>MNEKEITNELPSVSIIVLTYNGKGHLKECFESLENLNYPKDKYEVIMADNASSDGSVEYVKKNFSSIKILRLDKNYGYAGGNNKSVEISKGEYIAFLNNDTLVDKNWLNELIKWVIKNPEMICSSIMLDYNNKEKVAANVVKKSAFGLNICVTAGIKYSTQNLSQQYTAYPFGSGMLIRRDIFLLLGGFDSSYFMYGEDASLGWKAWLFGYTIVTVPSSIYWHKIRASSGNGGRSPMYIYLFWRNCMVNILKYAELQNVIKMLSLFLIVSFAASALFLIKKQFSLIFAIFNAHFSFITMLPDVLKERKIIQSKRKISDKKLYEKKVFMPLDDSIREMINFVRNFN</sequence>
<keyword evidence="4" id="KW-1133">Transmembrane helix</keyword>
<keyword evidence="3" id="KW-0808">Transferase</keyword>
<evidence type="ECO:0000256" key="4">
    <source>
        <dbReference type="SAM" id="Phobius"/>
    </source>
</evidence>
<accession>A0A098E7N3</accession>
<feature type="transmembrane region" description="Helical" evidence="4">
    <location>
        <begin position="285"/>
        <end position="304"/>
    </location>
</feature>
<keyword evidence="4" id="KW-0812">Transmembrane</keyword>
<dbReference type="PANTHER" id="PTHR43179:SF12">
    <property type="entry name" value="GALACTOFURANOSYLTRANSFERASE GLFT2"/>
    <property type="match status" value="1"/>
</dbReference>
<evidence type="ECO:0000256" key="1">
    <source>
        <dbReference type="ARBA" id="ARBA00006739"/>
    </source>
</evidence>
<dbReference type="EMBL" id="CCXY01000057">
    <property type="protein sequence ID" value="CEG11529.1"/>
    <property type="molecule type" value="Genomic_DNA"/>
</dbReference>
<dbReference type="InterPro" id="IPR001173">
    <property type="entry name" value="Glyco_trans_2-like"/>
</dbReference>
<dbReference type="SUPFAM" id="SSF53448">
    <property type="entry name" value="Nucleotide-diphospho-sugar transferases"/>
    <property type="match status" value="1"/>
</dbReference>
<name>A0A098E7N3_9ZZZZ</name>
<feature type="transmembrane region" description="Helical" evidence="4">
    <location>
        <begin position="259"/>
        <end position="279"/>
    </location>
</feature>
<keyword evidence="2" id="KW-0328">Glycosyltransferase</keyword>
<reference evidence="6" key="1">
    <citation type="submission" date="2014-09" db="EMBL/GenBank/DDBJ databases">
        <authorList>
            <person name="Probst J Alexander"/>
        </authorList>
    </citation>
    <scope>NUCLEOTIDE SEQUENCE</scope>
</reference>
<dbReference type="PANTHER" id="PTHR43179">
    <property type="entry name" value="RHAMNOSYLTRANSFERASE WBBL"/>
    <property type="match status" value="1"/>
</dbReference>